<evidence type="ECO:0000313" key="3">
    <source>
        <dbReference type="EMBL" id="MCP1101953.1"/>
    </source>
</evidence>
<proteinExistence type="inferred from homology"/>
<dbReference type="InterPro" id="IPR008254">
    <property type="entry name" value="Flavodoxin/NO_synth"/>
</dbReference>
<dbReference type="CDD" id="cd07709">
    <property type="entry name" value="flavodiiron_proteins_MBL-fold"/>
    <property type="match status" value="1"/>
</dbReference>
<dbReference type="Gene3D" id="3.40.50.360">
    <property type="match status" value="1"/>
</dbReference>
<dbReference type="PROSITE" id="PS50902">
    <property type="entry name" value="FLAVODOXIN_LIKE"/>
    <property type="match status" value="1"/>
</dbReference>
<dbReference type="InterPro" id="IPR001279">
    <property type="entry name" value="Metallo-B-lactamas"/>
</dbReference>
<dbReference type="Pfam" id="PF00258">
    <property type="entry name" value="Flavodoxin_1"/>
    <property type="match status" value="1"/>
</dbReference>
<gene>
    <name evidence="3" type="ORF">NK125_05915</name>
</gene>
<feature type="domain" description="Flavodoxin-like" evidence="2">
    <location>
        <begin position="256"/>
        <end position="400"/>
    </location>
</feature>
<dbReference type="SUPFAM" id="SSF56281">
    <property type="entry name" value="Metallo-hydrolase/oxidoreductase"/>
    <property type="match status" value="1"/>
</dbReference>
<evidence type="ECO:0000259" key="2">
    <source>
        <dbReference type="PROSITE" id="PS50902"/>
    </source>
</evidence>
<dbReference type="InterPro" id="IPR036866">
    <property type="entry name" value="RibonucZ/Hydroxyglut_hydro"/>
</dbReference>
<dbReference type="PANTHER" id="PTHR43717:SF1">
    <property type="entry name" value="ANAEROBIC NITRIC OXIDE REDUCTASE FLAVORUBREDOXIN"/>
    <property type="match status" value="1"/>
</dbReference>
<dbReference type="InterPro" id="IPR045761">
    <property type="entry name" value="ODP_dom"/>
</dbReference>
<evidence type="ECO:0000313" key="4">
    <source>
        <dbReference type="Proteomes" id="UP001523566"/>
    </source>
</evidence>
<dbReference type="SUPFAM" id="SSF52218">
    <property type="entry name" value="Flavoproteins"/>
    <property type="match status" value="1"/>
</dbReference>
<dbReference type="Pfam" id="PF19583">
    <property type="entry name" value="ODP"/>
    <property type="match status" value="1"/>
</dbReference>
<evidence type="ECO:0000256" key="1">
    <source>
        <dbReference type="ARBA" id="ARBA00007121"/>
    </source>
</evidence>
<protein>
    <submittedName>
        <fullName evidence="3">FprA family A-type flavoprotein</fullName>
    </submittedName>
</protein>
<dbReference type="InterPro" id="IPR029039">
    <property type="entry name" value="Flavoprotein-like_sf"/>
</dbReference>
<accession>A0ABT1E7Z8</accession>
<dbReference type="Gene3D" id="3.60.15.10">
    <property type="entry name" value="Ribonuclease Z/Hydroxyacylglutathione hydrolase-like"/>
    <property type="match status" value="1"/>
</dbReference>
<reference evidence="3 4" key="1">
    <citation type="journal article" date="2022" name="Genome Biol. Evol.">
        <title>Host diet, physiology and behaviors set the stage for Lachnospiraceae cladogenesis.</title>
        <authorList>
            <person name="Vera-Ponce De Leon A."/>
            <person name="Schneider M."/>
            <person name="Jahnes B.C."/>
            <person name="Sadowski V."/>
            <person name="Camuy-Velez L.A."/>
            <person name="Duan J."/>
            <person name="Sabree Z.L."/>
        </authorList>
    </citation>
    <scope>NUCLEOTIDE SEQUENCE [LARGE SCALE GENOMIC DNA]</scope>
    <source>
        <strain evidence="3 4">PAL113</strain>
    </source>
</reference>
<keyword evidence="4" id="KW-1185">Reference proteome</keyword>
<dbReference type="EMBL" id="JAMZFW010000006">
    <property type="protein sequence ID" value="MCP1101953.1"/>
    <property type="molecule type" value="Genomic_DNA"/>
</dbReference>
<dbReference type="PIRSF" id="PIRSF005243">
    <property type="entry name" value="ROO"/>
    <property type="match status" value="1"/>
</dbReference>
<dbReference type="PANTHER" id="PTHR43717">
    <property type="entry name" value="ANAEROBIC NITRIC OXIDE REDUCTASE FLAVORUBREDOXIN"/>
    <property type="match status" value="1"/>
</dbReference>
<sequence length="400" mass="45470">MHTTRKVTDDLYYIGCNDRKLERFENLFTLPNGVSYNSYLIMDEKVALTDTIDADVTDQFIENINYVLNGRNIDYLIIHHMEPDHGANIKRLMDLYPDMTLVGNVKTKKMVDQFFDFDCEDCIQIVKEGDSLNLGSHTLTFYMAPMVHWPEVMVSYDEKDKVLFSADGFGTFGALDGGIFNDEANFEEKYLDEARRYYGNIVGKYGMQTANLLKKAAGLDIQMICPLHGPIWRSDLSYFLEKYDRWSTYTPETEGVLILCGSVYGHTMAAAEKIALKLKEKGVKEVVLYDVSKTEVSYLIAEIFKYSHLIFACATYNNGIFPKMADLLHDMKALALQKRTVGIVQNGTWAPASGKLIREELESMKDMKIVDKQVNILSALKAAQESEVDDFVSAFTESMK</sequence>
<dbReference type="Proteomes" id="UP001523566">
    <property type="component" value="Unassembled WGS sequence"/>
</dbReference>
<comment type="similarity">
    <text evidence="1">In the N-terminal section; belongs to the zinc metallo-hydrolase group 3 family.</text>
</comment>
<dbReference type="RefSeq" id="WP_262065741.1">
    <property type="nucleotide sequence ID" value="NZ_JAMXOD010000006.1"/>
</dbReference>
<name>A0ABT1E7Z8_9FIRM</name>
<dbReference type="InterPro" id="IPR016440">
    <property type="entry name" value="Rubredoxin-O_OxRdtase"/>
</dbReference>
<organism evidence="3 4">
    <name type="scientific">Aequitasia blattaphilus</name>
    <dbReference type="NCBI Taxonomy" id="2949332"/>
    <lineage>
        <taxon>Bacteria</taxon>
        <taxon>Bacillati</taxon>
        <taxon>Bacillota</taxon>
        <taxon>Clostridia</taxon>
        <taxon>Lachnospirales</taxon>
        <taxon>Lachnospiraceae</taxon>
        <taxon>Aequitasia</taxon>
    </lineage>
</organism>
<comment type="caution">
    <text evidence="3">The sequence shown here is derived from an EMBL/GenBank/DDBJ whole genome shotgun (WGS) entry which is preliminary data.</text>
</comment>
<dbReference type="SMART" id="SM00849">
    <property type="entry name" value="Lactamase_B"/>
    <property type="match status" value="1"/>
</dbReference>